<dbReference type="Proteomes" id="UP000075230">
    <property type="component" value="Unassembled WGS sequence"/>
</dbReference>
<dbReference type="EMBL" id="BCWF01000004">
    <property type="protein sequence ID" value="GAT19145.1"/>
    <property type="molecule type" value="Genomic_DNA"/>
</dbReference>
<dbReference type="AlphaFoldDB" id="A0A146EYS1"/>
<evidence type="ECO:0000313" key="3">
    <source>
        <dbReference type="Proteomes" id="UP000075230"/>
    </source>
</evidence>
<feature type="region of interest" description="Disordered" evidence="1">
    <location>
        <begin position="32"/>
        <end position="74"/>
    </location>
</feature>
<organism evidence="2 3">
    <name type="scientific">Aspergillus kawachii</name>
    <name type="common">White koji mold</name>
    <name type="synonym">Aspergillus awamori var. kawachi</name>
    <dbReference type="NCBI Taxonomy" id="1069201"/>
    <lineage>
        <taxon>Eukaryota</taxon>
        <taxon>Fungi</taxon>
        <taxon>Dikarya</taxon>
        <taxon>Ascomycota</taxon>
        <taxon>Pezizomycotina</taxon>
        <taxon>Eurotiomycetes</taxon>
        <taxon>Eurotiomycetidae</taxon>
        <taxon>Eurotiales</taxon>
        <taxon>Aspergillaceae</taxon>
        <taxon>Aspergillus</taxon>
        <taxon>Aspergillus subgen. Circumdati</taxon>
    </lineage>
</organism>
<comment type="caution">
    <text evidence="2">The sequence shown here is derived from an EMBL/GenBank/DDBJ whole genome shotgun (WGS) entry which is preliminary data.</text>
</comment>
<sequence length="100" mass="10988">MGGDGWKGGRVEVEIELEAEYKAPKSSRLGRQPWVNASSVPKAGDLTAKNDTSLGLKGDARSRGSMTGERGSHQIQWEGRMRKIESRTVVFGLKRCPIMD</sequence>
<evidence type="ECO:0000256" key="1">
    <source>
        <dbReference type="SAM" id="MobiDB-lite"/>
    </source>
</evidence>
<accession>A0A146EYS1</accession>
<evidence type="ECO:0000313" key="2">
    <source>
        <dbReference type="EMBL" id="GAT19145.1"/>
    </source>
</evidence>
<gene>
    <name evidence="2" type="ORF">RIB2604_00400770</name>
</gene>
<proteinExistence type="predicted"/>
<name>A0A146EYS1_ASPKA</name>
<reference evidence="2 3" key="1">
    <citation type="journal article" date="2016" name="DNA Res.">
        <title>Genome sequence of Aspergillus luchuensis NBRC 4314.</title>
        <authorList>
            <person name="Yamada O."/>
            <person name="Machida M."/>
            <person name="Hosoyama A."/>
            <person name="Goto M."/>
            <person name="Takahashi T."/>
            <person name="Futagami T."/>
            <person name="Yamagata Y."/>
            <person name="Takeuchi M."/>
            <person name="Kobayashi T."/>
            <person name="Koike H."/>
            <person name="Abe K."/>
            <person name="Asai K."/>
            <person name="Arita M."/>
            <person name="Fujita N."/>
            <person name="Fukuda K."/>
            <person name="Higa K."/>
            <person name="Horikawa H."/>
            <person name="Ishikawa T."/>
            <person name="Jinno K."/>
            <person name="Kato Y."/>
            <person name="Kirimura K."/>
            <person name="Mizutani O."/>
            <person name="Nakasone K."/>
            <person name="Sano M."/>
            <person name="Shiraishi Y."/>
            <person name="Tsukahara M."/>
            <person name="Gomi K."/>
        </authorList>
    </citation>
    <scope>NUCLEOTIDE SEQUENCE [LARGE SCALE GENOMIC DNA]</scope>
    <source>
        <strain evidence="2 3">RIB 2604</strain>
    </source>
</reference>
<protein>
    <submittedName>
        <fullName evidence="2">Beta-mannosidase</fullName>
    </submittedName>
</protein>
<reference evidence="3" key="2">
    <citation type="submission" date="2016-02" db="EMBL/GenBank/DDBJ databases">
        <title>Genome sequencing of Aspergillus luchuensis NBRC 4314.</title>
        <authorList>
            <person name="Yamada O."/>
        </authorList>
    </citation>
    <scope>NUCLEOTIDE SEQUENCE [LARGE SCALE GENOMIC DNA]</scope>
    <source>
        <strain evidence="3">RIB 2604</strain>
    </source>
</reference>